<dbReference type="GO" id="GO:0005886">
    <property type="term" value="C:plasma membrane"/>
    <property type="evidence" value="ECO:0007669"/>
    <property type="project" value="UniProtKB-SubCell"/>
</dbReference>
<keyword evidence="6" id="KW-0597">Phosphoprotein</keyword>
<evidence type="ECO:0000256" key="7">
    <source>
        <dbReference type="ARBA" id="ARBA00022679"/>
    </source>
</evidence>
<dbReference type="PANTHER" id="PTHR45528">
    <property type="entry name" value="SENSOR HISTIDINE KINASE CPXA"/>
    <property type="match status" value="1"/>
</dbReference>
<evidence type="ECO:0000256" key="5">
    <source>
        <dbReference type="ARBA" id="ARBA00022475"/>
    </source>
</evidence>
<proteinExistence type="predicted"/>
<dbReference type="RefSeq" id="WP_163181331.1">
    <property type="nucleotide sequence ID" value="NZ_JAAIWM010000008.1"/>
</dbReference>
<keyword evidence="12 15" id="KW-1133">Transmembrane helix</keyword>
<evidence type="ECO:0000256" key="1">
    <source>
        <dbReference type="ARBA" id="ARBA00000085"/>
    </source>
</evidence>
<evidence type="ECO:0000313" key="19">
    <source>
        <dbReference type="Proteomes" id="UP000481043"/>
    </source>
</evidence>
<evidence type="ECO:0000256" key="9">
    <source>
        <dbReference type="ARBA" id="ARBA00022741"/>
    </source>
</evidence>
<dbReference type="GO" id="GO:0000155">
    <property type="term" value="F:phosphorelay sensor kinase activity"/>
    <property type="evidence" value="ECO:0007669"/>
    <property type="project" value="InterPro"/>
</dbReference>
<reference evidence="18 19" key="1">
    <citation type="submission" date="2020-02" db="EMBL/GenBank/DDBJ databases">
        <title>Bacillus aquiflavi sp. nov., isolated from yellow water of strong flavor Chinese baijiu in Yibin region of China.</title>
        <authorList>
            <person name="Xie J."/>
        </authorList>
    </citation>
    <scope>NUCLEOTIDE SEQUENCE [LARGE SCALE GENOMIC DNA]</scope>
    <source>
        <strain evidence="18 19">SA4</strain>
    </source>
</reference>
<keyword evidence="9" id="KW-0547">Nucleotide-binding</keyword>
<dbReference type="SMART" id="SM00387">
    <property type="entry name" value="HATPase_c"/>
    <property type="match status" value="1"/>
</dbReference>
<dbReference type="PROSITE" id="PS50885">
    <property type="entry name" value="HAMP"/>
    <property type="match status" value="1"/>
</dbReference>
<gene>
    <name evidence="18" type="ORF">G4D63_18010</name>
</gene>
<keyword evidence="19" id="KW-1185">Reference proteome</keyword>
<dbReference type="Gene3D" id="1.10.287.130">
    <property type="match status" value="1"/>
</dbReference>
<keyword evidence="11" id="KW-0067">ATP-binding</keyword>
<dbReference type="CDD" id="cd00082">
    <property type="entry name" value="HisKA"/>
    <property type="match status" value="1"/>
</dbReference>
<dbReference type="PANTHER" id="PTHR45528:SF12">
    <property type="entry name" value="SENSOR HISTIDINE KINASE ARSS"/>
    <property type="match status" value="1"/>
</dbReference>
<dbReference type="InterPro" id="IPR003660">
    <property type="entry name" value="HAMP_dom"/>
</dbReference>
<evidence type="ECO:0000256" key="10">
    <source>
        <dbReference type="ARBA" id="ARBA00022777"/>
    </source>
</evidence>
<dbReference type="EC" id="2.7.13.3" evidence="3"/>
<evidence type="ECO:0000259" key="16">
    <source>
        <dbReference type="PROSITE" id="PS50109"/>
    </source>
</evidence>
<evidence type="ECO:0000256" key="6">
    <source>
        <dbReference type="ARBA" id="ARBA00022553"/>
    </source>
</evidence>
<comment type="catalytic activity">
    <reaction evidence="1">
        <text>ATP + protein L-histidine = ADP + protein N-phospho-L-histidine.</text>
        <dbReference type="EC" id="2.7.13.3"/>
    </reaction>
</comment>
<dbReference type="InterPro" id="IPR004358">
    <property type="entry name" value="Sig_transdc_His_kin-like_C"/>
</dbReference>
<dbReference type="FunFam" id="3.30.565.10:FF:000006">
    <property type="entry name" value="Sensor histidine kinase WalK"/>
    <property type="match status" value="1"/>
</dbReference>
<dbReference type="InterPro" id="IPR050398">
    <property type="entry name" value="HssS/ArlS-like"/>
</dbReference>
<feature type="domain" description="Histidine kinase" evidence="16">
    <location>
        <begin position="251"/>
        <end position="467"/>
    </location>
</feature>
<keyword evidence="13" id="KW-0902">Two-component regulatory system</keyword>
<keyword evidence="8 15" id="KW-0812">Transmembrane</keyword>
<evidence type="ECO:0000256" key="2">
    <source>
        <dbReference type="ARBA" id="ARBA00004651"/>
    </source>
</evidence>
<dbReference type="GO" id="GO:0005524">
    <property type="term" value="F:ATP binding"/>
    <property type="evidence" value="ECO:0007669"/>
    <property type="project" value="UniProtKB-KW"/>
</dbReference>
<evidence type="ECO:0000256" key="3">
    <source>
        <dbReference type="ARBA" id="ARBA00012438"/>
    </source>
</evidence>
<dbReference type="InterPro" id="IPR003594">
    <property type="entry name" value="HATPase_dom"/>
</dbReference>
<dbReference type="Gene3D" id="3.30.565.10">
    <property type="entry name" value="Histidine kinase-like ATPase, C-terminal domain"/>
    <property type="match status" value="1"/>
</dbReference>
<feature type="transmembrane region" description="Helical" evidence="15">
    <location>
        <begin position="15"/>
        <end position="35"/>
    </location>
</feature>
<accession>A0A6M0QBA9</accession>
<sequence>MKRLIHSFQSISLKWRLTLSTSLLMFLTFIIFSFAEYEILYNWLLGQEREAVSKTRDEVAAYYQQINRPFQNTNVRDMENLLLKLNDKHQLIRILDINHNIVISVSNDFPGQLSTAKYPSRDGIEQFQYEGDLYLVAWEHVNSRSFQGTVEVVRNLKSFEDLINIILMIIFGFALATILISIVSGLIISRQYINPIKGLNQAIMRVKEEGFQTRVTETQHDDEFRELTTIFNEMMERVEETFQQQKQFVEDASHELRTPIAVIDGHIALLKRWGKNDPDVLEESLSVCKSEIGRLQKLVLELLELTRSETIENAEITPIPIVEVVEQITKTFAILHPDFTITFNNKTEDKVQTLISKHHLEQIILILLDNAVKYSPYEKRIDVLIQKESDKVFVKIIDQGLGISEVEKNKIFNRFYRVDKARSREQGGVGLGLSIAKRIVEKYKGDIAVNSSENSGSTFIVNFPISK</sequence>
<evidence type="ECO:0000256" key="12">
    <source>
        <dbReference type="ARBA" id="ARBA00022989"/>
    </source>
</evidence>
<dbReference type="Pfam" id="PF18719">
    <property type="entry name" value="ArlS_N"/>
    <property type="match status" value="1"/>
</dbReference>
<dbReference type="FunFam" id="1.10.287.130:FF:000001">
    <property type="entry name" value="Two-component sensor histidine kinase"/>
    <property type="match status" value="1"/>
</dbReference>
<evidence type="ECO:0000256" key="4">
    <source>
        <dbReference type="ARBA" id="ARBA00015735"/>
    </source>
</evidence>
<dbReference type="Pfam" id="PF02518">
    <property type="entry name" value="HATPase_c"/>
    <property type="match status" value="1"/>
</dbReference>
<dbReference type="InterPro" id="IPR005467">
    <property type="entry name" value="His_kinase_dom"/>
</dbReference>
<comment type="subcellular location">
    <subcellularLocation>
        <location evidence="2">Cell membrane</location>
        <topology evidence="2">Multi-pass membrane protein</topology>
    </subcellularLocation>
</comment>
<feature type="domain" description="HAMP" evidence="17">
    <location>
        <begin position="190"/>
        <end position="243"/>
    </location>
</feature>
<evidence type="ECO:0000256" key="8">
    <source>
        <dbReference type="ARBA" id="ARBA00022692"/>
    </source>
</evidence>
<evidence type="ECO:0000259" key="17">
    <source>
        <dbReference type="PROSITE" id="PS50885"/>
    </source>
</evidence>
<protein>
    <recommendedName>
        <fullName evidence="4">Signal transduction histidine-protein kinase ArlS</fullName>
        <ecNumber evidence="3">2.7.13.3</ecNumber>
    </recommendedName>
</protein>
<dbReference type="SMART" id="SM00388">
    <property type="entry name" value="HisKA"/>
    <property type="match status" value="1"/>
</dbReference>
<keyword evidence="14 15" id="KW-0472">Membrane</keyword>
<dbReference type="EMBL" id="JAAIWM010000008">
    <property type="protein sequence ID" value="NEY73615.1"/>
    <property type="molecule type" value="Genomic_DNA"/>
</dbReference>
<organism evidence="18 19">
    <name type="scientific">Bacillus mesophilus</name>
    <dbReference type="NCBI Taxonomy" id="1808955"/>
    <lineage>
        <taxon>Bacteria</taxon>
        <taxon>Bacillati</taxon>
        <taxon>Bacillota</taxon>
        <taxon>Bacilli</taxon>
        <taxon>Bacillales</taxon>
        <taxon>Bacillaceae</taxon>
        <taxon>Bacillus</taxon>
    </lineage>
</organism>
<dbReference type="Pfam" id="PF00672">
    <property type="entry name" value="HAMP"/>
    <property type="match status" value="1"/>
</dbReference>
<keyword evidence="5" id="KW-1003">Cell membrane</keyword>
<dbReference type="SUPFAM" id="SSF158472">
    <property type="entry name" value="HAMP domain-like"/>
    <property type="match status" value="1"/>
</dbReference>
<evidence type="ECO:0000256" key="11">
    <source>
        <dbReference type="ARBA" id="ARBA00022840"/>
    </source>
</evidence>
<dbReference type="AlphaFoldDB" id="A0A6M0QBA9"/>
<dbReference type="SUPFAM" id="SSF55874">
    <property type="entry name" value="ATPase domain of HSP90 chaperone/DNA topoisomerase II/histidine kinase"/>
    <property type="match status" value="1"/>
</dbReference>
<dbReference type="Gene3D" id="6.10.340.10">
    <property type="match status" value="1"/>
</dbReference>
<evidence type="ECO:0000313" key="18">
    <source>
        <dbReference type="EMBL" id="NEY73615.1"/>
    </source>
</evidence>
<dbReference type="SMART" id="SM00304">
    <property type="entry name" value="HAMP"/>
    <property type="match status" value="1"/>
</dbReference>
<dbReference type="PROSITE" id="PS50109">
    <property type="entry name" value="HIS_KIN"/>
    <property type="match status" value="1"/>
</dbReference>
<keyword evidence="10 18" id="KW-0418">Kinase</keyword>
<dbReference type="CDD" id="cd06225">
    <property type="entry name" value="HAMP"/>
    <property type="match status" value="1"/>
</dbReference>
<feature type="transmembrane region" description="Helical" evidence="15">
    <location>
        <begin position="162"/>
        <end position="188"/>
    </location>
</feature>
<dbReference type="InterPro" id="IPR036890">
    <property type="entry name" value="HATPase_C_sf"/>
</dbReference>
<dbReference type="SUPFAM" id="SSF47384">
    <property type="entry name" value="Homodimeric domain of signal transducing histidine kinase"/>
    <property type="match status" value="1"/>
</dbReference>
<dbReference type="InterPro" id="IPR036097">
    <property type="entry name" value="HisK_dim/P_sf"/>
</dbReference>
<evidence type="ECO:0000256" key="13">
    <source>
        <dbReference type="ARBA" id="ARBA00023012"/>
    </source>
</evidence>
<dbReference type="Proteomes" id="UP000481043">
    <property type="component" value="Unassembled WGS sequence"/>
</dbReference>
<evidence type="ECO:0000256" key="14">
    <source>
        <dbReference type="ARBA" id="ARBA00023136"/>
    </source>
</evidence>
<keyword evidence="7" id="KW-0808">Transferase</keyword>
<dbReference type="InterPro" id="IPR003661">
    <property type="entry name" value="HisK_dim/P_dom"/>
</dbReference>
<evidence type="ECO:0000256" key="15">
    <source>
        <dbReference type="SAM" id="Phobius"/>
    </source>
</evidence>
<dbReference type="PRINTS" id="PR00344">
    <property type="entry name" value="BCTRLSENSOR"/>
</dbReference>
<dbReference type="Pfam" id="PF00512">
    <property type="entry name" value="HisKA"/>
    <property type="match status" value="1"/>
</dbReference>
<comment type="caution">
    <text evidence="18">The sequence shown here is derived from an EMBL/GenBank/DDBJ whole genome shotgun (WGS) entry which is preliminary data.</text>
</comment>
<name>A0A6M0QBA9_9BACI</name>
<dbReference type="InterPro" id="IPR041610">
    <property type="entry name" value="ArlS_N"/>
</dbReference>